<keyword evidence="13" id="KW-1185">Reference proteome</keyword>
<dbReference type="PANTHER" id="PTHR32282">
    <property type="entry name" value="BINDING PROTEIN TRANSPEPTIDASE, PUTATIVE-RELATED"/>
    <property type="match status" value="1"/>
</dbReference>
<comment type="catalytic activity">
    <reaction evidence="7">
        <text>Preferential cleavage: (Ac)2-L-Lys-D-Ala-|-D-Ala. Also transpeptidation of peptidyl-alanyl moieties that are N-acyl substituents of D-alanine.</text>
        <dbReference type="EC" id="3.4.16.4"/>
    </reaction>
</comment>
<evidence type="ECO:0000313" key="12">
    <source>
        <dbReference type="EMBL" id="NJC71114.1"/>
    </source>
</evidence>
<keyword evidence="2" id="KW-0645">Protease</keyword>
<keyword evidence="4" id="KW-0808">Transferase</keyword>
<evidence type="ECO:0000256" key="3">
    <source>
        <dbReference type="ARBA" id="ARBA00022676"/>
    </source>
</evidence>
<evidence type="ECO:0000256" key="5">
    <source>
        <dbReference type="ARBA" id="ARBA00022801"/>
    </source>
</evidence>
<evidence type="ECO:0000256" key="7">
    <source>
        <dbReference type="ARBA" id="ARBA00034000"/>
    </source>
</evidence>
<dbReference type="Proteomes" id="UP000722989">
    <property type="component" value="Unassembled WGS sequence"/>
</dbReference>
<dbReference type="SUPFAM" id="SSF56601">
    <property type="entry name" value="beta-lactamase/transpeptidase-like"/>
    <property type="match status" value="1"/>
</dbReference>
<keyword evidence="6" id="KW-0511">Multifunctional enzyme</keyword>
<protein>
    <submittedName>
        <fullName evidence="12">Penicillin-binding protein</fullName>
    </submittedName>
</protein>
<dbReference type="InterPro" id="IPR050396">
    <property type="entry name" value="Glycosyltr_51/Transpeptidase"/>
</dbReference>
<sequence length="605" mass="62925">MCVAVAVLSYPFAAMVGLTVSASINEVDIQAQQLPEVPPPQPSRLYAADGTTLVGQFSDHGHGYTPLDRVAPALAQAVVADARSDQPARGASTLTRQYVRDVLLDAARTPQELEAASEPTAARELRETQLAETVERKLTRAQILERYLNIAYFGHQAYGIAAAAGVYFSKRPADLTVGEAALLAGLIREPSAHDPAGDPAAAAERRDRVLDRMVALHDITRAAADRARSEPVTLRLSEPPDDCAATTDPGYGYFCDLFTAWWMGQPAFGSSPEERLSRLRRGGYRIVTSLDAALQAGAYRHVVADEPAGSPVAHGLVAIEPGTGRVRAIAVNRPYPGPAGPSPGGTALPSRPAGTTGTLFTMLAALDRNLPLTTSISAPRTGRQTMWSAFGESVDTYFAQLEQQIGADAAAAVATRLGLTPRTGGVASATPLELAGAYATIAADGVYCDPLPVASVTDPDGAPVMTSGVTPVDVAAPRCRQAVRPQVARAAVDAARCVTGYGAATAGVCGTRSTAPSVYRTVRRPVAGGTGTTDDDRTAWFVGFSPALTVASFVAAPDGPRVALGAAHRAAPIRSAAQTLRDGLAGTAVRGFTAPDPTIAYGRRG</sequence>
<feature type="chain" id="PRO_5047347107" evidence="9">
    <location>
        <begin position="23"/>
        <end position="605"/>
    </location>
</feature>
<dbReference type="Gene3D" id="3.40.710.10">
    <property type="entry name" value="DD-peptidase/beta-lactamase superfamily"/>
    <property type="match status" value="1"/>
</dbReference>
<accession>A0ABX0XYH0</accession>
<dbReference type="InterPro" id="IPR001460">
    <property type="entry name" value="PCN-bd_Tpept"/>
</dbReference>
<evidence type="ECO:0000256" key="4">
    <source>
        <dbReference type="ARBA" id="ARBA00022679"/>
    </source>
</evidence>
<feature type="domain" description="Glycosyl transferase family 51" evidence="11">
    <location>
        <begin position="73"/>
        <end position="213"/>
    </location>
</feature>
<evidence type="ECO:0000256" key="6">
    <source>
        <dbReference type="ARBA" id="ARBA00023268"/>
    </source>
</evidence>
<keyword evidence="9" id="KW-0732">Signal</keyword>
<reference evidence="12 13" key="1">
    <citation type="submission" date="2020-03" db="EMBL/GenBank/DDBJ databases">
        <title>WGS of the type strain of Planosporangium spp.</title>
        <authorList>
            <person name="Thawai C."/>
        </authorList>
    </citation>
    <scope>NUCLEOTIDE SEQUENCE [LARGE SCALE GENOMIC DNA]</scope>
    <source>
        <strain evidence="12 13">TBRC 5610</strain>
    </source>
</reference>
<dbReference type="Pfam" id="PF00905">
    <property type="entry name" value="Transpeptidase"/>
    <property type="match status" value="1"/>
</dbReference>
<evidence type="ECO:0000256" key="1">
    <source>
        <dbReference type="ARBA" id="ARBA00022645"/>
    </source>
</evidence>
<feature type="signal peptide" evidence="9">
    <location>
        <begin position="1"/>
        <end position="22"/>
    </location>
</feature>
<gene>
    <name evidence="12" type="ORF">HC031_15535</name>
</gene>
<name>A0ABX0XYH0_9ACTN</name>
<dbReference type="InterPro" id="IPR023346">
    <property type="entry name" value="Lysozyme-like_dom_sf"/>
</dbReference>
<evidence type="ECO:0000256" key="8">
    <source>
        <dbReference type="ARBA" id="ARBA00049902"/>
    </source>
</evidence>
<keyword evidence="3" id="KW-0328">Glycosyltransferase</keyword>
<evidence type="ECO:0000259" key="10">
    <source>
        <dbReference type="Pfam" id="PF00905"/>
    </source>
</evidence>
<evidence type="ECO:0000313" key="13">
    <source>
        <dbReference type="Proteomes" id="UP000722989"/>
    </source>
</evidence>
<dbReference type="InterPro" id="IPR036950">
    <property type="entry name" value="PBP_transglycosylase"/>
</dbReference>
<dbReference type="Gene3D" id="1.10.3810.10">
    <property type="entry name" value="Biosynthetic peptidoglycan transglycosylase-like"/>
    <property type="match status" value="1"/>
</dbReference>
<evidence type="ECO:0000256" key="9">
    <source>
        <dbReference type="SAM" id="SignalP"/>
    </source>
</evidence>
<organism evidence="12 13">
    <name type="scientific">Planosporangium thailandense</name>
    <dbReference type="NCBI Taxonomy" id="765197"/>
    <lineage>
        <taxon>Bacteria</taxon>
        <taxon>Bacillati</taxon>
        <taxon>Actinomycetota</taxon>
        <taxon>Actinomycetes</taxon>
        <taxon>Micromonosporales</taxon>
        <taxon>Micromonosporaceae</taxon>
        <taxon>Planosporangium</taxon>
    </lineage>
</organism>
<comment type="caution">
    <text evidence="12">The sequence shown here is derived from an EMBL/GenBank/DDBJ whole genome shotgun (WGS) entry which is preliminary data.</text>
</comment>
<evidence type="ECO:0000256" key="2">
    <source>
        <dbReference type="ARBA" id="ARBA00022670"/>
    </source>
</evidence>
<dbReference type="SUPFAM" id="SSF53955">
    <property type="entry name" value="Lysozyme-like"/>
    <property type="match status" value="1"/>
</dbReference>
<dbReference type="EMBL" id="JAATVY010000009">
    <property type="protein sequence ID" value="NJC71114.1"/>
    <property type="molecule type" value="Genomic_DNA"/>
</dbReference>
<keyword evidence="1" id="KW-0121">Carboxypeptidase</keyword>
<dbReference type="InterPro" id="IPR012338">
    <property type="entry name" value="Beta-lactam/transpept-like"/>
</dbReference>
<dbReference type="PANTHER" id="PTHR32282:SF33">
    <property type="entry name" value="PEPTIDOGLYCAN GLYCOSYLTRANSFERASE"/>
    <property type="match status" value="1"/>
</dbReference>
<comment type="catalytic activity">
    <reaction evidence="8">
        <text>[GlcNAc-(1-&gt;4)-Mur2Ac(oyl-L-Ala-gamma-D-Glu-L-Lys-D-Ala-D-Ala)](n)-di-trans,octa-cis-undecaprenyl diphosphate + beta-D-GlcNAc-(1-&gt;4)-Mur2Ac(oyl-L-Ala-gamma-D-Glu-L-Lys-D-Ala-D-Ala)-di-trans,octa-cis-undecaprenyl diphosphate = [GlcNAc-(1-&gt;4)-Mur2Ac(oyl-L-Ala-gamma-D-Glu-L-Lys-D-Ala-D-Ala)](n+1)-di-trans,octa-cis-undecaprenyl diphosphate + di-trans,octa-cis-undecaprenyl diphosphate + H(+)</text>
        <dbReference type="Rhea" id="RHEA:23708"/>
        <dbReference type="Rhea" id="RHEA-COMP:9602"/>
        <dbReference type="Rhea" id="RHEA-COMP:9603"/>
        <dbReference type="ChEBI" id="CHEBI:15378"/>
        <dbReference type="ChEBI" id="CHEBI:58405"/>
        <dbReference type="ChEBI" id="CHEBI:60033"/>
        <dbReference type="ChEBI" id="CHEBI:78435"/>
        <dbReference type="EC" id="2.4.99.28"/>
    </reaction>
</comment>
<evidence type="ECO:0000259" key="11">
    <source>
        <dbReference type="Pfam" id="PF00912"/>
    </source>
</evidence>
<proteinExistence type="predicted"/>
<dbReference type="InterPro" id="IPR001264">
    <property type="entry name" value="Glyco_trans_51"/>
</dbReference>
<feature type="domain" description="Penicillin-binding protein transpeptidase" evidence="10">
    <location>
        <begin position="380"/>
        <end position="550"/>
    </location>
</feature>
<keyword evidence="5" id="KW-0378">Hydrolase</keyword>
<dbReference type="Pfam" id="PF00912">
    <property type="entry name" value="Transgly"/>
    <property type="match status" value="1"/>
</dbReference>